<dbReference type="InterPro" id="IPR018170">
    <property type="entry name" value="Aldo/ket_reductase_CS"/>
</dbReference>
<feature type="active site" description="Proton donor" evidence="4">
    <location>
        <position position="51"/>
    </location>
</feature>
<organism evidence="8 9">
    <name type="scientific">Gryllus longicercus</name>
    <dbReference type="NCBI Taxonomy" id="2509291"/>
    <lineage>
        <taxon>Eukaryota</taxon>
        <taxon>Metazoa</taxon>
        <taxon>Ecdysozoa</taxon>
        <taxon>Arthropoda</taxon>
        <taxon>Hexapoda</taxon>
        <taxon>Insecta</taxon>
        <taxon>Pterygota</taxon>
        <taxon>Neoptera</taxon>
        <taxon>Polyneoptera</taxon>
        <taxon>Orthoptera</taxon>
        <taxon>Ensifera</taxon>
        <taxon>Gryllidea</taxon>
        <taxon>Grylloidea</taxon>
        <taxon>Gryllidae</taxon>
        <taxon>Gryllinae</taxon>
        <taxon>Gryllus</taxon>
    </lineage>
</organism>
<sequence>MTLPNSIALQSGQKIPLVGLGTWQAKSEEVKAALEEALKAGYRHIDTAFNYTNEETIGNVLKEWMDAGKIKRNDIFITTKLPHFGNRPSDVPKYLKKSLQRLQLDYVDLYLFHHPFAFLPDSSGEVPAEENGNWVLDKGTDHLAIWKALEEQVDAGKAKGIGLSNFNISQIDRIIKNSRIPPVVLQVELHAYFQQKEIRHYCKEQGITVIAYSPLGSPGAKAHFMKKYNYSPDKFPDVLGTPAVSELAFKYKKTPAQILLRHLVQSGIPVIPKSANPDRIKQNFEIFDFDLSDSEMTQLDALDQGENGRIFDFLCWKGVQDHPEYPFQKISTA</sequence>
<dbReference type="InterPro" id="IPR023210">
    <property type="entry name" value="NADP_OxRdtase_dom"/>
</dbReference>
<evidence type="ECO:0000256" key="2">
    <source>
        <dbReference type="ARBA" id="ARBA00022857"/>
    </source>
</evidence>
<protein>
    <recommendedName>
        <fullName evidence="7">NADP-dependent oxidoreductase domain-containing protein</fullName>
    </recommendedName>
</protein>
<evidence type="ECO:0000256" key="6">
    <source>
        <dbReference type="PIRSR" id="PIRSR000097-3"/>
    </source>
</evidence>
<dbReference type="PROSITE" id="PS00798">
    <property type="entry name" value="ALDOKETO_REDUCTASE_1"/>
    <property type="match status" value="1"/>
</dbReference>
<evidence type="ECO:0000256" key="4">
    <source>
        <dbReference type="PIRSR" id="PIRSR000097-1"/>
    </source>
</evidence>
<accession>A0AAN9Z9T3</accession>
<evidence type="ECO:0000259" key="7">
    <source>
        <dbReference type="Pfam" id="PF00248"/>
    </source>
</evidence>
<dbReference type="PRINTS" id="PR00069">
    <property type="entry name" value="ALDKETRDTASE"/>
</dbReference>
<dbReference type="Pfam" id="PF00248">
    <property type="entry name" value="Aldo_ket_red"/>
    <property type="match status" value="1"/>
</dbReference>
<feature type="binding site" evidence="5">
    <location>
        <position position="113"/>
    </location>
    <ligand>
        <name>substrate</name>
    </ligand>
</feature>
<dbReference type="InterPro" id="IPR020471">
    <property type="entry name" value="AKR"/>
</dbReference>
<evidence type="ECO:0000256" key="3">
    <source>
        <dbReference type="ARBA" id="ARBA00023002"/>
    </source>
</evidence>
<dbReference type="PROSITE" id="PS00062">
    <property type="entry name" value="ALDOKETO_REDUCTASE_2"/>
    <property type="match status" value="1"/>
</dbReference>
<name>A0AAN9Z9T3_9ORTH</name>
<feature type="site" description="Lowers pKa of active site Tyr" evidence="6">
    <location>
        <position position="80"/>
    </location>
</feature>
<comment type="caution">
    <text evidence="8">The sequence shown here is derived from an EMBL/GenBank/DDBJ whole genome shotgun (WGS) entry which is preliminary data.</text>
</comment>
<dbReference type="EMBL" id="JAZDUA010000098">
    <property type="protein sequence ID" value="KAK7868212.1"/>
    <property type="molecule type" value="Genomic_DNA"/>
</dbReference>
<evidence type="ECO:0000313" key="8">
    <source>
        <dbReference type="EMBL" id="KAK7868212.1"/>
    </source>
</evidence>
<dbReference type="PANTHER" id="PTHR11732">
    <property type="entry name" value="ALDO/KETO REDUCTASE"/>
    <property type="match status" value="1"/>
</dbReference>
<dbReference type="FunFam" id="3.20.20.100:FF:000006">
    <property type="entry name" value="Aldo-keto reductase family 1 member A1"/>
    <property type="match status" value="1"/>
</dbReference>
<reference evidence="8 9" key="1">
    <citation type="submission" date="2024-03" db="EMBL/GenBank/DDBJ databases">
        <title>The genome assembly and annotation of the cricket Gryllus longicercus Weissman &amp; Gray.</title>
        <authorList>
            <person name="Szrajer S."/>
            <person name="Gray D."/>
            <person name="Ylla G."/>
        </authorList>
    </citation>
    <scope>NUCLEOTIDE SEQUENCE [LARGE SCALE GENOMIC DNA]</scope>
    <source>
        <strain evidence="8">DAG 2021-001</strain>
        <tissue evidence="8">Whole body minus gut</tissue>
    </source>
</reference>
<dbReference type="AlphaFoldDB" id="A0AAN9Z9T3"/>
<evidence type="ECO:0000256" key="5">
    <source>
        <dbReference type="PIRSR" id="PIRSR000097-2"/>
    </source>
</evidence>
<keyword evidence="2" id="KW-0521">NADP</keyword>
<evidence type="ECO:0000256" key="1">
    <source>
        <dbReference type="ARBA" id="ARBA00007905"/>
    </source>
</evidence>
<proteinExistence type="inferred from homology"/>
<dbReference type="Proteomes" id="UP001378592">
    <property type="component" value="Unassembled WGS sequence"/>
</dbReference>
<feature type="domain" description="NADP-dependent oxidoreductase" evidence="7">
    <location>
        <begin position="18"/>
        <end position="303"/>
    </location>
</feature>
<dbReference type="SUPFAM" id="SSF51430">
    <property type="entry name" value="NAD(P)-linked oxidoreductase"/>
    <property type="match status" value="1"/>
</dbReference>
<dbReference type="GO" id="GO:0016491">
    <property type="term" value="F:oxidoreductase activity"/>
    <property type="evidence" value="ECO:0007669"/>
    <property type="project" value="UniProtKB-KW"/>
</dbReference>
<dbReference type="InterPro" id="IPR036812">
    <property type="entry name" value="NAD(P)_OxRdtase_dom_sf"/>
</dbReference>
<comment type="similarity">
    <text evidence="1">Belongs to the aldo/keto reductase family.</text>
</comment>
<dbReference type="PIRSF" id="PIRSF000097">
    <property type="entry name" value="AKR"/>
    <property type="match status" value="1"/>
</dbReference>
<evidence type="ECO:0000313" key="9">
    <source>
        <dbReference type="Proteomes" id="UP001378592"/>
    </source>
</evidence>
<keyword evidence="3" id="KW-0560">Oxidoreductase</keyword>
<dbReference type="Gene3D" id="3.20.20.100">
    <property type="entry name" value="NADP-dependent oxidoreductase domain"/>
    <property type="match status" value="1"/>
</dbReference>
<dbReference type="PROSITE" id="PS00063">
    <property type="entry name" value="ALDOKETO_REDUCTASE_3"/>
    <property type="match status" value="1"/>
</dbReference>
<gene>
    <name evidence="8" type="ORF">R5R35_000616</name>
</gene>
<keyword evidence="9" id="KW-1185">Reference proteome</keyword>